<dbReference type="AlphaFoldDB" id="A0A2T3NRT9"/>
<evidence type="ECO:0000256" key="1">
    <source>
        <dbReference type="ARBA" id="ARBA00004651"/>
    </source>
</evidence>
<keyword evidence="11" id="KW-1185">Reference proteome</keyword>
<dbReference type="Proteomes" id="UP000241771">
    <property type="component" value="Unassembled WGS sequence"/>
</dbReference>
<feature type="transmembrane region" description="Helical" evidence="9">
    <location>
        <begin position="7"/>
        <end position="29"/>
    </location>
</feature>
<feature type="transmembrane region" description="Helical" evidence="9">
    <location>
        <begin position="41"/>
        <end position="68"/>
    </location>
</feature>
<reference evidence="10 11" key="1">
    <citation type="submission" date="2018-01" db="EMBL/GenBank/DDBJ databases">
        <title>Whole genome sequencing of Histamine producing bacteria.</title>
        <authorList>
            <person name="Butler K."/>
        </authorList>
    </citation>
    <scope>NUCLEOTIDE SEQUENCE [LARGE SCALE GENOMIC DNA]</scope>
    <source>
        <strain evidence="10 11">DSM 100436</strain>
    </source>
</reference>
<dbReference type="GO" id="GO:0015820">
    <property type="term" value="P:L-leucine transport"/>
    <property type="evidence" value="ECO:0007669"/>
    <property type="project" value="TreeGrafter"/>
</dbReference>
<evidence type="ECO:0000313" key="10">
    <source>
        <dbReference type="EMBL" id="PSW18994.1"/>
    </source>
</evidence>
<sequence length="437" mass="46236">MKKSLKVTDILALGFMTFAFFLGAGNIIFPPQAGQLAGENLVPAMLGFLSTGVSLPLIAIIAVAVAGGWEGMTKDLPSRVATFLAVMIFIVIGPAFAAPRAGLVAYEMGVKPFIADAGQLSLTIFSIVFFAIALFLSRSRGNLVDMVGKFLTPILFVALIMLAVSVVINPQDAIEAAKGDYIDMPFIKGFVEGYNTLDAVAALLFGMVIVDAVRSKGVSDEAATRKYLVMAGLIAAAGLAFVYISLFYLGATSVNIAAGASNGGDILAIYVAALFGPAGQIMLSLIVLLACLTTVVGLISACSEYFSSLTRWSYEKWVVLLSVTCCVVANVGLNQLIVLSLPALFALYPIAMALVILTFIRKWLPNPQMSYRVVMIVALSFSMIDAAKVSGFDVSAFRVLPLFDYGMAWLMPTFVALVITCFVGAKKAAAQQASQTA</sequence>
<accession>A0A2T3NRT9</accession>
<evidence type="ECO:0000256" key="6">
    <source>
        <dbReference type="ARBA" id="ARBA00022970"/>
    </source>
</evidence>
<feature type="transmembrane region" description="Helical" evidence="9">
    <location>
        <begin position="314"/>
        <end position="333"/>
    </location>
</feature>
<feature type="transmembrane region" description="Helical" evidence="9">
    <location>
        <begin position="369"/>
        <end position="387"/>
    </location>
</feature>
<evidence type="ECO:0000256" key="3">
    <source>
        <dbReference type="ARBA" id="ARBA00022448"/>
    </source>
</evidence>
<feature type="transmembrane region" description="Helical" evidence="9">
    <location>
        <begin position="148"/>
        <end position="168"/>
    </location>
</feature>
<evidence type="ECO:0000256" key="4">
    <source>
        <dbReference type="ARBA" id="ARBA00022475"/>
    </source>
</evidence>
<evidence type="ECO:0000256" key="2">
    <source>
        <dbReference type="ARBA" id="ARBA00008540"/>
    </source>
</evidence>
<dbReference type="InterPro" id="IPR004685">
    <property type="entry name" value="Brnchd-chn_aa_trnsp_Livcs"/>
</dbReference>
<keyword evidence="5 9" id="KW-0812">Transmembrane</keyword>
<evidence type="ECO:0000313" key="11">
    <source>
        <dbReference type="Proteomes" id="UP000241771"/>
    </source>
</evidence>
<comment type="function">
    <text evidence="9">Component of the transport system for branched-chain amino acids.</text>
</comment>
<feature type="transmembrane region" description="Helical" evidence="9">
    <location>
        <begin position="80"/>
        <end position="97"/>
    </location>
</feature>
<dbReference type="GO" id="GO:0015818">
    <property type="term" value="P:isoleucine transport"/>
    <property type="evidence" value="ECO:0007669"/>
    <property type="project" value="TreeGrafter"/>
</dbReference>
<dbReference type="Pfam" id="PF05525">
    <property type="entry name" value="Branch_AA_trans"/>
    <property type="match status" value="1"/>
</dbReference>
<comment type="subcellular location">
    <subcellularLocation>
        <location evidence="9">Cell inner membrane</location>
        <topology evidence="9">Multi-pass membrane protein</topology>
    </subcellularLocation>
    <subcellularLocation>
        <location evidence="1">Cell membrane</location>
        <topology evidence="1">Multi-pass membrane protein</topology>
    </subcellularLocation>
</comment>
<dbReference type="EMBL" id="PYMA01000008">
    <property type="protein sequence ID" value="PSW18994.1"/>
    <property type="molecule type" value="Genomic_DNA"/>
</dbReference>
<gene>
    <name evidence="10" type="primary">brnQ</name>
    <name evidence="10" type="ORF">C9I98_14190</name>
</gene>
<dbReference type="GO" id="GO:0015190">
    <property type="term" value="F:L-leucine transmembrane transporter activity"/>
    <property type="evidence" value="ECO:0007669"/>
    <property type="project" value="TreeGrafter"/>
</dbReference>
<evidence type="ECO:0000256" key="8">
    <source>
        <dbReference type="ARBA" id="ARBA00023136"/>
    </source>
</evidence>
<feature type="transmembrane region" description="Helical" evidence="9">
    <location>
        <begin position="269"/>
        <end position="302"/>
    </location>
</feature>
<evidence type="ECO:0000256" key="9">
    <source>
        <dbReference type="RuleBase" id="RU362122"/>
    </source>
</evidence>
<keyword evidence="8 9" id="KW-0472">Membrane</keyword>
<feature type="transmembrane region" description="Helical" evidence="9">
    <location>
        <begin position="194"/>
        <end position="215"/>
    </location>
</feature>
<evidence type="ECO:0000256" key="7">
    <source>
        <dbReference type="ARBA" id="ARBA00022989"/>
    </source>
</evidence>
<dbReference type="RefSeq" id="WP_107272119.1">
    <property type="nucleotide sequence ID" value="NZ_PYMA01000008.1"/>
</dbReference>
<feature type="transmembrane region" description="Helical" evidence="9">
    <location>
        <begin position="227"/>
        <end position="249"/>
    </location>
</feature>
<organism evidence="10 11">
    <name type="scientific">Photobacterium sanctipauli</name>
    <dbReference type="NCBI Taxonomy" id="1342794"/>
    <lineage>
        <taxon>Bacteria</taxon>
        <taxon>Pseudomonadati</taxon>
        <taxon>Pseudomonadota</taxon>
        <taxon>Gammaproteobacteria</taxon>
        <taxon>Vibrionales</taxon>
        <taxon>Vibrionaceae</taxon>
        <taxon>Photobacterium</taxon>
    </lineage>
</organism>
<dbReference type="GO" id="GO:0005886">
    <property type="term" value="C:plasma membrane"/>
    <property type="evidence" value="ECO:0007669"/>
    <property type="project" value="UniProtKB-SubCell"/>
</dbReference>
<dbReference type="GO" id="GO:0005304">
    <property type="term" value="F:L-valine transmembrane transporter activity"/>
    <property type="evidence" value="ECO:0007669"/>
    <property type="project" value="TreeGrafter"/>
</dbReference>
<proteinExistence type="inferred from homology"/>
<dbReference type="GO" id="GO:0015188">
    <property type="term" value="F:L-isoleucine transmembrane transporter activity"/>
    <property type="evidence" value="ECO:0007669"/>
    <property type="project" value="TreeGrafter"/>
</dbReference>
<keyword evidence="4" id="KW-1003">Cell membrane</keyword>
<protein>
    <recommendedName>
        <fullName evidence="9">Branched-chain amino acid transport system carrier protein</fullName>
    </recommendedName>
</protein>
<dbReference type="NCBIfam" id="TIGR00796">
    <property type="entry name" value="livcs"/>
    <property type="match status" value="1"/>
</dbReference>
<comment type="similarity">
    <text evidence="2 9">Belongs to the branched chain amino acid transporter family.</text>
</comment>
<evidence type="ECO:0000256" key="5">
    <source>
        <dbReference type="ARBA" id="ARBA00022692"/>
    </source>
</evidence>
<dbReference type="PANTHER" id="PTHR30588:SF0">
    <property type="entry name" value="BRANCHED-CHAIN AMINO ACID PERMEASE BRNQ"/>
    <property type="match status" value="1"/>
</dbReference>
<keyword evidence="7 9" id="KW-1133">Transmembrane helix</keyword>
<comment type="caution">
    <text evidence="10">The sequence shown here is derived from an EMBL/GenBank/DDBJ whole genome shotgun (WGS) entry which is preliminary data.</text>
</comment>
<feature type="transmembrane region" description="Helical" evidence="9">
    <location>
        <begin position="407"/>
        <end position="425"/>
    </location>
</feature>
<feature type="transmembrane region" description="Helical" evidence="9">
    <location>
        <begin position="117"/>
        <end position="136"/>
    </location>
</feature>
<feature type="transmembrane region" description="Helical" evidence="9">
    <location>
        <begin position="339"/>
        <end position="360"/>
    </location>
</feature>
<keyword evidence="6 9" id="KW-0029">Amino-acid transport</keyword>
<keyword evidence="3 9" id="KW-0813">Transport</keyword>
<dbReference type="PANTHER" id="PTHR30588">
    <property type="entry name" value="BRANCHED-CHAIN AMINO ACID TRANSPORT SYSTEM 2 CARRIER PROTEIN"/>
    <property type="match status" value="1"/>
</dbReference>
<name>A0A2T3NRT9_9GAMM</name>